<comment type="caution">
    <text evidence="5">The sequence shown here is derived from an EMBL/GenBank/DDBJ whole genome shotgun (WGS) entry which is preliminary data.</text>
</comment>
<feature type="coiled-coil region" evidence="3">
    <location>
        <begin position="152"/>
        <end position="179"/>
    </location>
</feature>
<name>A0AAV3XKT0_9CYAN</name>
<dbReference type="Gene3D" id="2.40.160.180">
    <property type="entry name" value="Carbohydrate-selective porin OprB"/>
    <property type="match status" value="1"/>
</dbReference>
<evidence type="ECO:0000259" key="4">
    <source>
        <dbReference type="PROSITE" id="PS51272"/>
    </source>
</evidence>
<organism evidence="5 6">
    <name type="scientific">Microseira wollei NIES-4236</name>
    <dbReference type="NCBI Taxonomy" id="2530354"/>
    <lineage>
        <taxon>Bacteria</taxon>
        <taxon>Bacillati</taxon>
        <taxon>Cyanobacteriota</taxon>
        <taxon>Cyanophyceae</taxon>
        <taxon>Oscillatoriophycideae</taxon>
        <taxon>Aerosakkonematales</taxon>
        <taxon>Aerosakkonemataceae</taxon>
        <taxon>Microseira</taxon>
    </lineage>
</organism>
<evidence type="ECO:0000256" key="2">
    <source>
        <dbReference type="RuleBase" id="RU363072"/>
    </source>
</evidence>
<feature type="chain" id="PRO_5043096288" description="SLH domain-containing protein" evidence="2">
    <location>
        <begin position="29"/>
        <end position="560"/>
    </location>
</feature>
<accession>A0AAV3XKT0</accession>
<dbReference type="GO" id="GO:0016020">
    <property type="term" value="C:membrane"/>
    <property type="evidence" value="ECO:0007669"/>
    <property type="project" value="InterPro"/>
</dbReference>
<evidence type="ECO:0000256" key="1">
    <source>
        <dbReference type="ARBA" id="ARBA00008769"/>
    </source>
</evidence>
<dbReference type="InterPro" id="IPR001119">
    <property type="entry name" value="SLH_dom"/>
</dbReference>
<dbReference type="AlphaFoldDB" id="A0AAV3XKT0"/>
<dbReference type="Proteomes" id="UP001050975">
    <property type="component" value="Unassembled WGS sequence"/>
</dbReference>
<protein>
    <recommendedName>
        <fullName evidence="4">SLH domain-containing protein</fullName>
    </recommendedName>
</protein>
<evidence type="ECO:0000256" key="3">
    <source>
        <dbReference type="SAM" id="Coils"/>
    </source>
</evidence>
<feature type="signal peptide" evidence="2">
    <location>
        <begin position="1"/>
        <end position="28"/>
    </location>
</feature>
<comment type="similarity">
    <text evidence="1 2">Belongs to the OprB family.</text>
</comment>
<keyword evidence="6" id="KW-1185">Reference proteome</keyword>
<dbReference type="Pfam" id="PF04966">
    <property type="entry name" value="OprB"/>
    <property type="match status" value="1"/>
</dbReference>
<dbReference type="EMBL" id="BLAY01000107">
    <property type="protein sequence ID" value="GET41047.1"/>
    <property type="molecule type" value="Genomic_DNA"/>
</dbReference>
<dbReference type="GO" id="GO:0015288">
    <property type="term" value="F:porin activity"/>
    <property type="evidence" value="ECO:0007669"/>
    <property type="project" value="InterPro"/>
</dbReference>
<dbReference type="PROSITE" id="PS51272">
    <property type="entry name" value="SLH"/>
    <property type="match status" value="1"/>
</dbReference>
<dbReference type="InterPro" id="IPR051465">
    <property type="entry name" value="Cell_Envelope_Struct_Comp"/>
</dbReference>
<dbReference type="InterPro" id="IPR007049">
    <property type="entry name" value="Carb-sel_porin_OprB"/>
</dbReference>
<evidence type="ECO:0000313" key="6">
    <source>
        <dbReference type="Proteomes" id="UP001050975"/>
    </source>
</evidence>
<dbReference type="InterPro" id="IPR038673">
    <property type="entry name" value="OprB_sf"/>
</dbReference>
<dbReference type="InterPro" id="IPR047684">
    <property type="entry name" value="Por_som-like"/>
</dbReference>
<dbReference type="GO" id="GO:0008643">
    <property type="term" value="P:carbohydrate transport"/>
    <property type="evidence" value="ECO:0007669"/>
    <property type="project" value="InterPro"/>
</dbReference>
<evidence type="ECO:0000313" key="5">
    <source>
        <dbReference type="EMBL" id="GET41047.1"/>
    </source>
</evidence>
<keyword evidence="3" id="KW-0175">Coiled coil</keyword>
<dbReference type="PANTHER" id="PTHR43308">
    <property type="entry name" value="OUTER MEMBRANE PROTEIN ALPHA-RELATED"/>
    <property type="match status" value="1"/>
</dbReference>
<keyword evidence="2" id="KW-0732">Signal</keyword>
<sequence>MTRYTQSAWLVSPALLGAALLVSTGAVAAEELSQNIPQTWETQLAQVSDLPLSAPANGSFEQSDSMGQVTSVSQLTDVDPTHWAFQALQSLVERYGCIEGYPDRTYRGNRALTRYEFAAGLNACLDRIQELIAAAVADLPSKEDIAAIRRLQEEFAAELATLRGRVDSLEARTAKLEAQQFSTTTKLTGEAIFALTDSFGEDNDNNTVFQNRVRLNLNTSFSGRDLLITRLQAGNGNPLDFTNTNNGFEFINTTREGFQAHQVFGNNGNDIVLDTLLYSVPVGNVFTLTLLANRGRFEDFTPTLNPFLEDFDGGSGSISAFAQRNPIYRIGGGQGIGLSFKPARSLEITAGYLAPEGSSPIDGRGLFNGSYAALGQITWTPISRFGIAATYNRAYFGRREFGFDNGALNGVGNGFTGTSLANLIGAGSPVTSDSIGIQMAARLHRHVQLNAWAGYTNVHLIDDDIDGQIWNGAVALAFPDAGKRGNVAALVVGVEPYLTNLDELNDLFKDDIPFHVEGFYKIQVTNNISITPGVIWLTAPNQDADNDDIIIGTIRTTFRF</sequence>
<dbReference type="PANTHER" id="PTHR43308:SF1">
    <property type="entry name" value="OUTER MEMBRANE PROTEIN ALPHA"/>
    <property type="match status" value="1"/>
</dbReference>
<gene>
    <name evidence="5" type="ORF">MiSe_58590</name>
</gene>
<dbReference type="RefSeq" id="WP_226587269.1">
    <property type="nucleotide sequence ID" value="NZ_BLAY01000107.1"/>
</dbReference>
<feature type="domain" description="SLH" evidence="4">
    <location>
        <begin position="71"/>
        <end position="135"/>
    </location>
</feature>
<dbReference type="NCBIfam" id="NF033921">
    <property type="entry name" value="por_somb"/>
    <property type="match status" value="1"/>
</dbReference>
<reference evidence="5" key="1">
    <citation type="submission" date="2019-10" db="EMBL/GenBank/DDBJ databases">
        <title>Draft genome sequece of Microseira wollei NIES-4236.</title>
        <authorList>
            <person name="Yamaguchi H."/>
            <person name="Suzuki S."/>
            <person name="Kawachi M."/>
        </authorList>
    </citation>
    <scope>NUCLEOTIDE SEQUENCE</scope>
    <source>
        <strain evidence="5">NIES-4236</strain>
    </source>
</reference>
<proteinExistence type="inferred from homology"/>
<dbReference type="Pfam" id="PF00395">
    <property type="entry name" value="SLH"/>
    <property type="match status" value="1"/>
</dbReference>